<evidence type="ECO:0000313" key="1">
    <source>
        <dbReference type="EMBL" id="KAF8446334.1"/>
    </source>
</evidence>
<dbReference type="Proteomes" id="UP001194468">
    <property type="component" value="Unassembled WGS sequence"/>
</dbReference>
<dbReference type="EMBL" id="WHUW01000005">
    <property type="protein sequence ID" value="KAF8446334.1"/>
    <property type="molecule type" value="Genomic_DNA"/>
</dbReference>
<proteinExistence type="predicted"/>
<dbReference type="AlphaFoldDB" id="A0AAD4C2V4"/>
<sequence length="174" mass="20143">MRTGVLAEWHIKEFLKLSREIHYDDGINPTQLYVTRSLRGIFFVVYLFRFPLKGQVQQHNLQCLGKLEGETRLYKAMDARGHDIYGDRLTILQAEKLLEKLVCPKEVPLKVGAQVMLLRVCFVLLSILFPYISVDLELFTGARQWVTRQSRRVYWHPRGATTSHCGSRVGATKH</sequence>
<reference evidence="1" key="1">
    <citation type="submission" date="2019-10" db="EMBL/GenBank/DDBJ databases">
        <authorList>
            <consortium name="DOE Joint Genome Institute"/>
            <person name="Kuo A."/>
            <person name="Miyauchi S."/>
            <person name="Kiss E."/>
            <person name="Drula E."/>
            <person name="Kohler A."/>
            <person name="Sanchez-Garcia M."/>
            <person name="Andreopoulos B."/>
            <person name="Barry K.W."/>
            <person name="Bonito G."/>
            <person name="Buee M."/>
            <person name="Carver A."/>
            <person name="Chen C."/>
            <person name="Cichocki N."/>
            <person name="Clum A."/>
            <person name="Culley D."/>
            <person name="Crous P.W."/>
            <person name="Fauchery L."/>
            <person name="Girlanda M."/>
            <person name="Hayes R."/>
            <person name="Keri Z."/>
            <person name="LaButti K."/>
            <person name="Lipzen A."/>
            <person name="Lombard V."/>
            <person name="Magnuson J."/>
            <person name="Maillard F."/>
            <person name="Morin E."/>
            <person name="Murat C."/>
            <person name="Nolan M."/>
            <person name="Ohm R."/>
            <person name="Pangilinan J."/>
            <person name="Pereira M."/>
            <person name="Perotto S."/>
            <person name="Peter M."/>
            <person name="Riley R."/>
            <person name="Sitrit Y."/>
            <person name="Stielow B."/>
            <person name="Szollosi G."/>
            <person name="Zifcakova L."/>
            <person name="Stursova M."/>
            <person name="Spatafora J.W."/>
            <person name="Tedersoo L."/>
            <person name="Vaario L.-M."/>
            <person name="Yamada A."/>
            <person name="Yan M."/>
            <person name="Wang P."/>
            <person name="Xu J."/>
            <person name="Bruns T."/>
            <person name="Baldrian P."/>
            <person name="Vilgalys R."/>
            <person name="Henrissat B."/>
            <person name="Grigoriev I.V."/>
            <person name="Hibbett D."/>
            <person name="Nagy L.G."/>
            <person name="Martin F.M."/>
        </authorList>
    </citation>
    <scope>NUCLEOTIDE SEQUENCE</scope>
    <source>
        <strain evidence="1">BED1</strain>
    </source>
</reference>
<protein>
    <submittedName>
        <fullName evidence="1">Uncharacterized protein</fullName>
    </submittedName>
</protein>
<organism evidence="1 2">
    <name type="scientific">Boletus edulis BED1</name>
    <dbReference type="NCBI Taxonomy" id="1328754"/>
    <lineage>
        <taxon>Eukaryota</taxon>
        <taxon>Fungi</taxon>
        <taxon>Dikarya</taxon>
        <taxon>Basidiomycota</taxon>
        <taxon>Agaricomycotina</taxon>
        <taxon>Agaricomycetes</taxon>
        <taxon>Agaricomycetidae</taxon>
        <taxon>Boletales</taxon>
        <taxon>Boletineae</taxon>
        <taxon>Boletaceae</taxon>
        <taxon>Boletoideae</taxon>
        <taxon>Boletus</taxon>
    </lineage>
</organism>
<keyword evidence="2" id="KW-1185">Reference proteome</keyword>
<comment type="caution">
    <text evidence="1">The sequence shown here is derived from an EMBL/GenBank/DDBJ whole genome shotgun (WGS) entry which is preliminary data.</text>
</comment>
<accession>A0AAD4C2V4</accession>
<evidence type="ECO:0000313" key="2">
    <source>
        <dbReference type="Proteomes" id="UP001194468"/>
    </source>
</evidence>
<name>A0AAD4C2V4_BOLED</name>
<reference evidence="1" key="2">
    <citation type="journal article" date="2020" name="Nat. Commun.">
        <title>Large-scale genome sequencing of mycorrhizal fungi provides insights into the early evolution of symbiotic traits.</title>
        <authorList>
            <person name="Miyauchi S."/>
            <person name="Kiss E."/>
            <person name="Kuo A."/>
            <person name="Drula E."/>
            <person name="Kohler A."/>
            <person name="Sanchez-Garcia M."/>
            <person name="Morin E."/>
            <person name="Andreopoulos B."/>
            <person name="Barry K.W."/>
            <person name="Bonito G."/>
            <person name="Buee M."/>
            <person name="Carver A."/>
            <person name="Chen C."/>
            <person name="Cichocki N."/>
            <person name="Clum A."/>
            <person name="Culley D."/>
            <person name="Crous P.W."/>
            <person name="Fauchery L."/>
            <person name="Girlanda M."/>
            <person name="Hayes R.D."/>
            <person name="Keri Z."/>
            <person name="LaButti K."/>
            <person name="Lipzen A."/>
            <person name="Lombard V."/>
            <person name="Magnuson J."/>
            <person name="Maillard F."/>
            <person name="Murat C."/>
            <person name="Nolan M."/>
            <person name="Ohm R.A."/>
            <person name="Pangilinan J."/>
            <person name="Pereira M.F."/>
            <person name="Perotto S."/>
            <person name="Peter M."/>
            <person name="Pfister S."/>
            <person name="Riley R."/>
            <person name="Sitrit Y."/>
            <person name="Stielow J.B."/>
            <person name="Szollosi G."/>
            <person name="Zifcakova L."/>
            <person name="Stursova M."/>
            <person name="Spatafora J.W."/>
            <person name="Tedersoo L."/>
            <person name="Vaario L.M."/>
            <person name="Yamada A."/>
            <person name="Yan M."/>
            <person name="Wang P."/>
            <person name="Xu J."/>
            <person name="Bruns T."/>
            <person name="Baldrian P."/>
            <person name="Vilgalys R."/>
            <person name="Dunand C."/>
            <person name="Henrissat B."/>
            <person name="Grigoriev I.V."/>
            <person name="Hibbett D."/>
            <person name="Nagy L.G."/>
            <person name="Martin F.M."/>
        </authorList>
    </citation>
    <scope>NUCLEOTIDE SEQUENCE</scope>
    <source>
        <strain evidence="1">BED1</strain>
    </source>
</reference>
<gene>
    <name evidence="1" type="ORF">L210DRAFT_2970581</name>
</gene>